<proteinExistence type="predicted"/>
<reference evidence="1 2" key="1">
    <citation type="journal article" date="2018" name="Syst. Appl. Microbiol.">
        <title>Corynebacterium heidelbergense sp. nov., isolated from the preen glands of Egyptian geese (Alopochen aegyptiacus).</title>
        <authorList>
            <person name="Braun M.S."/>
            <person name="Wang E."/>
            <person name="Zimmermann S."/>
            <person name="Wink M."/>
        </authorList>
    </citation>
    <scope>NUCLEOTIDE SEQUENCE [LARGE SCALE GENOMIC DNA]</scope>
    <source>
        <strain evidence="1 2">647</strain>
    </source>
</reference>
<accession>A0A364V523</accession>
<sequence length="188" mass="21041">MWFETEPTDPWDQAVWRSQKFVGDPLELPTLGPGTAEEPFHGKPDICSAPLSERLDSIGIERTKAFNGAQLVSDHHYYMCVYSIKEQVSKVAWPGGFSLTHQSFDKSTLRDDVRIDDIRARKAPTLPGNGVSLSNPKLDLKCAYAENFDELNATSMVDYMKFEAALGSDEPCSPVVSMYQLIYNTRGK</sequence>
<dbReference type="Proteomes" id="UP000251577">
    <property type="component" value="Unassembled WGS sequence"/>
</dbReference>
<evidence type="ECO:0000313" key="1">
    <source>
        <dbReference type="EMBL" id="RAV31716.1"/>
    </source>
</evidence>
<protein>
    <submittedName>
        <fullName evidence="1">Uncharacterized protein</fullName>
    </submittedName>
</protein>
<dbReference type="EMBL" id="QHCV01000064">
    <property type="protein sequence ID" value="RAV31716.1"/>
    <property type="molecule type" value="Genomic_DNA"/>
</dbReference>
<dbReference type="AlphaFoldDB" id="A0A364V523"/>
<evidence type="ECO:0000313" key="2">
    <source>
        <dbReference type="Proteomes" id="UP000251577"/>
    </source>
</evidence>
<gene>
    <name evidence="1" type="ORF">DLJ54_06945</name>
</gene>
<keyword evidence="2" id="KW-1185">Reference proteome</keyword>
<name>A0A364V523_9CORY</name>
<dbReference type="RefSeq" id="WP_113631035.1">
    <property type="nucleotide sequence ID" value="NZ_QHCV01000064.1"/>
</dbReference>
<comment type="caution">
    <text evidence="1">The sequence shown here is derived from an EMBL/GenBank/DDBJ whole genome shotgun (WGS) entry which is preliminary data.</text>
</comment>
<organism evidence="1 2">
    <name type="scientific">Corynebacterium heidelbergense</name>
    <dbReference type="NCBI Taxonomy" id="2055947"/>
    <lineage>
        <taxon>Bacteria</taxon>
        <taxon>Bacillati</taxon>
        <taxon>Actinomycetota</taxon>
        <taxon>Actinomycetes</taxon>
        <taxon>Mycobacteriales</taxon>
        <taxon>Corynebacteriaceae</taxon>
        <taxon>Corynebacterium</taxon>
    </lineage>
</organism>